<protein>
    <recommendedName>
        <fullName evidence="9">WD40 repeat protein</fullName>
    </recommendedName>
</protein>
<feature type="repeat" description="WD" evidence="6">
    <location>
        <begin position="574"/>
        <end position="615"/>
    </location>
</feature>
<dbReference type="SUPFAM" id="SSF53067">
    <property type="entry name" value="Actin-like ATPase domain"/>
    <property type="match status" value="2"/>
</dbReference>
<accession>A0ABP5UTE6</accession>
<dbReference type="SUPFAM" id="SSF50998">
    <property type="entry name" value="Quinoprotein alcohol dehydrogenase-like"/>
    <property type="match status" value="1"/>
</dbReference>
<keyword evidence="5" id="KW-0143">Chaperone</keyword>
<dbReference type="InterPro" id="IPR020472">
    <property type="entry name" value="WD40_PAC1"/>
</dbReference>
<keyword evidence="3" id="KW-0547">Nucleotide-binding</keyword>
<feature type="repeat" description="WD" evidence="6">
    <location>
        <begin position="616"/>
        <end position="652"/>
    </location>
</feature>
<dbReference type="PROSITE" id="PS00678">
    <property type="entry name" value="WD_REPEATS_1"/>
    <property type="match status" value="2"/>
</dbReference>
<evidence type="ECO:0000256" key="3">
    <source>
        <dbReference type="ARBA" id="ARBA00022741"/>
    </source>
</evidence>
<dbReference type="InterPro" id="IPR013126">
    <property type="entry name" value="Hsp_70_fam"/>
</dbReference>
<keyword evidence="1 6" id="KW-0853">WD repeat</keyword>
<dbReference type="CDD" id="cd00200">
    <property type="entry name" value="WD40"/>
    <property type="match status" value="1"/>
</dbReference>
<dbReference type="Proteomes" id="UP001501444">
    <property type="component" value="Unassembled WGS sequence"/>
</dbReference>
<evidence type="ECO:0000313" key="8">
    <source>
        <dbReference type="Proteomes" id="UP001501444"/>
    </source>
</evidence>
<dbReference type="Pfam" id="PF00012">
    <property type="entry name" value="HSP70"/>
    <property type="match status" value="1"/>
</dbReference>
<comment type="caution">
    <text evidence="7">The sequence shown here is derived from an EMBL/GenBank/DDBJ whole genome shotgun (WGS) entry which is preliminary data.</text>
</comment>
<dbReference type="SMART" id="SM00320">
    <property type="entry name" value="WD40"/>
    <property type="match status" value="7"/>
</dbReference>
<feature type="repeat" description="WD" evidence="6">
    <location>
        <begin position="531"/>
        <end position="573"/>
    </location>
</feature>
<dbReference type="RefSeq" id="WP_344619652.1">
    <property type="nucleotide sequence ID" value="NZ_BAAARV010000107.1"/>
</dbReference>
<reference evidence="8" key="1">
    <citation type="journal article" date="2019" name="Int. J. Syst. Evol. Microbiol.">
        <title>The Global Catalogue of Microorganisms (GCM) 10K type strain sequencing project: providing services to taxonomists for standard genome sequencing and annotation.</title>
        <authorList>
            <consortium name="The Broad Institute Genomics Platform"/>
            <consortium name="The Broad Institute Genome Sequencing Center for Infectious Disease"/>
            <person name="Wu L."/>
            <person name="Ma J."/>
        </authorList>
    </citation>
    <scope>NUCLEOTIDE SEQUENCE [LARGE SCALE GENOMIC DNA]</scope>
    <source>
        <strain evidence="8">JCM 3272</strain>
    </source>
</reference>
<evidence type="ECO:0000256" key="6">
    <source>
        <dbReference type="PROSITE-ProRule" id="PRU00221"/>
    </source>
</evidence>
<dbReference type="Pfam" id="PF00400">
    <property type="entry name" value="WD40"/>
    <property type="match status" value="7"/>
</dbReference>
<keyword evidence="2" id="KW-0677">Repeat</keyword>
<dbReference type="PANTHER" id="PTHR19879">
    <property type="entry name" value="TRANSCRIPTION INITIATION FACTOR TFIID"/>
    <property type="match status" value="1"/>
</dbReference>
<sequence length="652" mass="67531">MTFGVRLGIDFGSLTTVAALAGPDGVVRPQRFDSHLGDDRSVLGNDFPLLGKHPSLLGDDRSVLGNDRDPADPEVVAKTLARVAEEAVRAAGSVPPVVLTHPAAWRPDRRRLLTAAAHLAGLGEPELLAEPVAAARYFTSTLGHRVPAGSCLVVCDLGAATFDVSVVRQAADGFSVAAADGLLDAGGLDLDAAVVRLARDQAADDPAWHHLDRSGLWQDARAVREELSAASTARWYIPSLGTLTVTREALERAIAPVLERTVERTLDTLRAARVTPQDVAAVFLTGGASRTPLLADLLHRALRMPTVTAEHPEVAVACGSVHGERGAAPVVVPATAARPRVKPSLLRTFSPGGIVRGAPAVHGVAVSPDGRLLATGGEDRKVRIWDLGTGQVRYTLTDHDGPVRAVAFSPDGGLLASAGGHPRKTTRALRVWHTADGRRHRAYDTDPGGPAVVAFHPAGRLLAAAGRDGAVRLFDLFDADGRPYTHRPAGGAPIHALAFSPEGEILATGDDGARLSLHHGDPMPRHGGAALHGHRGAVLGVAFGGPAGAVLASAGADRTVRLWDTASGAPHAVLQGHTDPAAAVAFNPAGTLLASAGLDTTIRLWDPSTGAHLYTLDGHDGAVHALTFAPDGATLISAGADGAVRLWSLGRP</sequence>
<dbReference type="InterPro" id="IPR019775">
    <property type="entry name" value="WD40_repeat_CS"/>
</dbReference>
<keyword evidence="4" id="KW-0067">ATP-binding</keyword>
<evidence type="ECO:0000313" key="7">
    <source>
        <dbReference type="EMBL" id="GAA2387523.1"/>
    </source>
</evidence>
<evidence type="ECO:0008006" key="9">
    <source>
        <dbReference type="Google" id="ProtNLM"/>
    </source>
</evidence>
<dbReference type="Gene3D" id="2.130.10.10">
    <property type="entry name" value="YVTN repeat-like/Quinoprotein amine dehydrogenase"/>
    <property type="match status" value="2"/>
</dbReference>
<dbReference type="Gene3D" id="3.30.420.40">
    <property type="match status" value="2"/>
</dbReference>
<proteinExistence type="predicted"/>
<dbReference type="InterPro" id="IPR015943">
    <property type="entry name" value="WD40/YVTN_repeat-like_dom_sf"/>
</dbReference>
<dbReference type="InterPro" id="IPR011047">
    <property type="entry name" value="Quinoprotein_ADH-like_sf"/>
</dbReference>
<feature type="repeat" description="WD" evidence="6">
    <location>
        <begin position="453"/>
        <end position="476"/>
    </location>
</feature>
<dbReference type="PRINTS" id="PR00320">
    <property type="entry name" value="GPROTEINBRPT"/>
</dbReference>
<evidence type="ECO:0000256" key="5">
    <source>
        <dbReference type="ARBA" id="ARBA00023186"/>
    </source>
</evidence>
<keyword evidence="8" id="KW-1185">Reference proteome</keyword>
<organism evidence="7 8">
    <name type="scientific">Dactylosporangium salmoneum</name>
    <dbReference type="NCBI Taxonomy" id="53361"/>
    <lineage>
        <taxon>Bacteria</taxon>
        <taxon>Bacillati</taxon>
        <taxon>Actinomycetota</taxon>
        <taxon>Actinomycetes</taxon>
        <taxon>Micromonosporales</taxon>
        <taxon>Micromonosporaceae</taxon>
        <taxon>Dactylosporangium</taxon>
    </lineage>
</organism>
<dbReference type="EMBL" id="BAAARV010000107">
    <property type="protein sequence ID" value="GAA2387523.1"/>
    <property type="molecule type" value="Genomic_DNA"/>
</dbReference>
<dbReference type="Gene3D" id="3.90.640.10">
    <property type="entry name" value="Actin, Chain A, domain 4"/>
    <property type="match status" value="1"/>
</dbReference>
<dbReference type="InterPro" id="IPR043129">
    <property type="entry name" value="ATPase_NBD"/>
</dbReference>
<name>A0ABP5UTE6_9ACTN</name>
<evidence type="ECO:0000256" key="1">
    <source>
        <dbReference type="ARBA" id="ARBA00022574"/>
    </source>
</evidence>
<feature type="repeat" description="WD" evidence="6">
    <location>
        <begin position="361"/>
        <end position="395"/>
    </location>
</feature>
<dbReference type="PROSITE" id="PS50294">
    <property type="entry name" value="WD_REPEATS_REGION"/>
    <property type="match status" value="4"/>
</dbReference>
<dbReference type="PANTHER" id="PTHR19879:SF9">
    <property type="entry name" value="TRANSCRIPTION INITIATION FACTOR TFIID SUBUNIT 5"/>
    <property type="match status" value="1"/>
</dbReference>
<gene>
    <name evidence="7" type="ORF">GCM10010170_098530</name>
</gene>
<evidence type="ECO:0000256" key="2">
    <source>
        <dbReference type="ARBA" id="ARBA00022737"/>
    </source>
</evidence>
<dbReference type="InterPro" id="IPR001680">
    <property type="entry name" value="WD40_rpt"/>
</dbReference>
<evidence type="ECO:0000256" key="4">
    <source>
        <dbReference type="ARBA" id="ARBA00022840"/>
    </source>
</evidence>
<dbReference type="PROSITE" id="PS50082">
    <property type="entry name" value="WD_REPEATS_2"/>
    <property type="match status" value="5"/>
</dbReference>